<protein>
    <recommendedName>
        <fullName evidence="9">Membrane insertase YidC/Oxa/ALB C-terminal domain-containing protein</fullName>
    </recommendedName>
</protein>
<evidence type="ECO:0000256" key="3">
    <source>
        <dbReference type="ARBA" id="ARBA00022692"/>
    </source>
</evidence>
<dbReference type="PANTHER" id="PTHR12428:SF34">
    <property type="entry name" value="MITOCHONDRIAL INNER MEMBRANE PROTEIN OXA1-LIKE"/>
    <property type="match status" value="1"/>
</dbReference>
<gene>
    <name evidence="10" type="ORF">RJ639_007550</name>
</gene>
<comment type="caution">
    <text evidence="10">The sequence shown here is derived from an EMBL/GenBank/DDBJ whole genome shotgun (WGS) entry which is preliminary data.</text>
</comment>
<reference evidence="10" key="1">
    <citation type="submission" date="2022-12" db="EMBL/GenBank/DDBJ databases">
        <title>Draft genome assemblies for two species of Escallonia (Escalloniales).</title>
        <authorList>
            <person name="Chanderbali A."/>
            <person name="Dervinis C."/>
            <person name="Anghel I."/>
            <person name="Soltis D."/>
            <person name="Soltis P."/>
            <person name="Zapata F."/>
        </authorList>
    </citation>
    <scope>NUCLEOTIDE SEQUENCE</scope>
    <source>
        <strain evidence="10">UCBG64.0493</strain>
        <tissue evidence="10">Leaf</tissue>
    </source>
</reference>
<feature type="domain" description="Membrane insertase YidC/Oxa/ALB C-terminal" evidence="9">
    <location>
        <begin position="159"/>
        <end position="351"/>
    </location>
</feature>
<dbReference type="Proteomes" id="UP001188597">
    <property type="component" value="Unassembled WGS sequence"/>
</dbReference>
<dbReference type="InterPro" id="IPR028055">
    <property type="entry name" value="YidC/Oxa/ALB_C"/>
</dbReference>
<comment type="similarity">
    <text evidence="2">Belongs to the OXA1/ALB3/YidC (TC 2.A.9.2) family.</text>
</comment>
<evidence type="ECO:0000256" key="6">
    <source>
        <dbReference type="RuleBase" id="RU003945"/>
    </source>
</evidence>
<evidence type="ECO:0000256" key="7">
    <source>
        <dbReference type="SAM" id="MobiDB-lite"/>
    </source>
</evidence>
<dbReference type="EMBL" id="JAVXUP010001091">
    <property type="protein sequence ID" value="KAK3016063.1"/>
    <property type="molecule type" value="Genomic_DNA"/>
</dbReference>
<feature type="region of interest" description="Disordered" evidence="7">
    <location>
        <begin position="389"/>
        <end position="416"/>
    </location>
</feature>
<dbReference type="NCBIfam" id="TIGR03592">
    <property type="entry name" value="yidC_oxa1_cterm"/>
    <property type="match status" value="1"/>
</dbReference>
<accession>A0AA89AVJ6</accession>
<feature type="compositionally biased region" description="Polar residues" evidence="7">
    <location>
        <begin position="389"/>
        <end position="399"/>
    </location>
</feature>
<evidence type="ECO:0000259" key="9">
    <source>
        <dbReference type="Pfam" id="PF02096"/>
    </source>
</evidence>
<keyword evidence="5 8" id="KW-0472">Membrane</keyword>
<sequence length="435" mass="48017">MAYRRSITTRAKIFAQHRLTPTFAYVSHDSNNTHDGSTNAHSFAKDLPVPNFLQGHSFNSLAGFGALVRSETRSHLVFPRGGGAFMSRHMSTTVGESAADKIEYMTDAAEVLADKTIEAVASTVPAVSEVAVAAADSYFPVACLQYVIDYVHHITGFNWWASIVVTTLLIRTITVPLMIGQLKSTSKLSLMRPRLEAIKQEVQDRGMSPPAVAEGQERMQKLFKEYGVSPWTPLKGIIIQGPIFISFFLAIQNMVEKVPSFKEGGAYWFIDLTTPDSLYIFPVLTALTFFITVECNMQLGMEGNPAANTMKNISRVFAVLTVPLTASFPKAIFCYWITANVFSLFYGLVMKKPNVKKFLGVPEIPVEPPMNTSQPSLSFFGAIKRYAEAQQQHAASSPTEAPKPAVPRIPPSSVLSQRIKSLEKQVKGRKKGKKR</sequence>
<evidence type="ECO:0000313" key="10">
    <source>
        <dbReference type="EMBL" id="KAK3016063.1"/>
    </source>
</evidence>
<comment type="subcellular location">
    <subcellularLocation>
        <location evidence="1 6">Membrane</location>
        <topology evidence="1 6">Multi-pass membrane protein</topology>
    </subcellularLocation>
</comment>
<feature type="transmembrane region" description="Helical" evidence="8">
    <location>
        <begin position="267"/>
        <end position="291"/>
    </location>
</feature>
<dbReference type="GO" id="GO:0005743">
    <property type="term" value="C:mitochondrial inner membrane"/>
    <property type="evidence" value="ECO:0007669"/>
    <property type="project" value="TreeGrafter"/>
</dbReference>
<evidence type="ECO:0000313" key="11">
    <source>
        <dbReference type="Proteomes" id="UP001188597"/>
    </source>
</evidence>
<dbReference type="GO" id="GO:0032979">
    <property type="term" value="P:protein insertion into mitochondrial inner membrane from matrix"/>
    <property type="evidence" value="ECO:0007669"/>
    <property type="project" value="TreeGrafter"/>
</dbReference>
<keyword evidence="4 8" id="KW-1133">Transmembrane helix</keyword>
<comment type="similarity">
    <text evidence="6">Belongs to the OXA1/ALB3/YidC family.</text>
</comment>
<dbReference type="PANTHER" id="PTHR12428">
    <property type="entry name" value="OXA1"/>
    <property type="match status" value="1"/>
</dbReference>
<evidence type="ECO:0000256" key="4">
    <source>
        <dbReference type="ARBA" id="ARBA00022989"/>
    </source>
</evidence>
<evidence type="ECO:0000256" key="1">
    <source>
        <dbReference type="ARBA" id="ARBA00004141"/>
    </source>
</evidence>
<evidence type="ECO:0000256" key="8">
    <source>
        <dbReference type="SAM" id="Phobius"/>
    </source>
</evidence>
<keyword evidence="3 6" id="KW-0812">Transmembrane</keyword>
<dbReference type="AlphaFoldDB" id="A0AA89AVJ6"/>
<feature type="transmembrane region" description="Helical" evidence="8">
    <location>
        <begin position="237"/>
        <end position="255"/>
    </location>
</feature>
<organism evidence="10 11">
    <name type="scientific">Escallonia herrerae</name>
    <dbReference type="NCBI Taxonomy" id="1293975"/>
    <lineage>
        <taxon>Eukaryota</taxon>
        <taxon>Viridiplantae</taxon>
        <taxon>Streptophyta</taxon>
        <taxon>Embryophyta</taxon>
        <taxon>Tracheophyta</taxon>
        <taxon>Spermatophyta</taxon>
        <taxon>Magnoliopsida</taxon>
        <taxon>eudicotyledons</taxon>
        <taxon>Gunneridae</taxon>
        <taxon>Pentapetalae</taxon>
        <taxon>asterids</taxon>
        <taxon>campanulids</taxon>
        <taxon>Escalloniales</taxon>
        <taxon>Escalloniaceae</taxon>
        <taxon>Escallonia</taxon>
    </lineage>
</organism>
<feature type="transmembrane region" description="Helical" evidence="8">
    <location>
        <begin position="328"/>
        <end position="349"/>
    </location>
</feature>
<dbReference type="CDD" id="cd20069">
    <property type="entry name" value="5TM_Oxa1-like"/>
    <property type="match status" value="1"/>
</dbReference>
<name>A0AA89AVJ6_9ASTE</name>
<proteinExistence type="inferred from homology"/>
<evidence type="ECO:0000256" key="5">
    <source>
        <dbReference type="ARBA" id="ARBA00023136"/>
    </source>
</evidence>
<keyword evidence="11" id="KW-1185">Reference proteome</keyword>
<feature type="transmembrane region" description="Helical" evidence="8">
    <location>
        <begin position="159"/>
        <end position="179"/>
    </location>
</feature>
<dbReference type="Pfam" id="PF02096">
    <property type="entry name" value="60KD_IMP"/>
    <property type="match status" value="1"/>
</dbReference>
<dbReference type="InterPro" id="IPR001708">
    <property type="entry name" value="YidC/ALB3/OXA1/COX18"/>
</dbReference>
<evidence type="ECO:0000256" key="2">
    <source>
        <dbReference type="ARBA" id="ARBA00010583"/>
    </source>
</evidence>
<dbReference type="GO" id="GO:0032977">
    <property type="term" value="F:membrane insertase activity"/>
    <property type="evidence" value="ECO:0007669"/>
    <property type="project" value="InterPro"/>
</dbReference>